<name>A0A0P7BJ72_9HYPO</name>
<dbReference type="Pfam" id="PF01565">
    <property type="entry name" value="FAD_binding_4"/>
    <property type="match status" value="1"/>
</dbReference>
<dbReference type="Gene3D" id="3.30.43.10">
    <property type="entry name" value="Uridine Diphospho-n-acetylenolpyruvylglucosamine Reductase, domain 2"/>
    <property type="match status" value="1"/>
</dbReference>
<dbReference type="STRING" id="78410.A0A0P7BJ72"/>
<keyword evidence="4" id="KW-0274">FAD</keyword>
<organism evidence="7 8">
    <name type="scientific">Neonectria ditissima</name>
    <dbReference type="NCBI Taxonomy" id="78410"/>
    <lineage>
        <taxon>Eukaryota</taxon>
        <taxon>Fungi</taxon>
        <taxon>Dikarya</taxon>
        <taxon>Ascomycota</taxon>
        <taxon>Pezizomycotina</taxon>
        <taxon>Sordariomycetes</taxon>
        <taxon>Hypocreomycetidae</taxon>
        <taxon>Hypocreales</taxon>
        <taxon>Nectriaceae</taxon>
        <taxon>Neonectria</taxon>
    </lineage>
</organism>
<keyword evidence="3" id="KW-0285">Flavoprotein</keyword>
<dbReference type="PROSITE" id="PS00862">
    <property type="entry name" value="OX2_COVAL_FAD"/>
    <property type="match status" value="1"/>
</dbReference>
<dbReference type="PROSITE" id="PS51387">
    <property type="entry name" value="FAD_PCMH"/>
    <property type="match status" value="1"/>
</dbReference>
<dbReference type="PANTHER" id="PTHR42973:SF39">
    <property type="entry name" value="FAD-BINDING PCMH-TYPE DOMAIN-CONTAINING PROTEIN"/>
    <property type="match status" value="1"/>
</dbReference>
<evidence type="ECO:0000313" key="7">
    <source>
        <dbReference type="EMBL" id="KPM40129.1"/>
    </source>
</evidence>
<dbReference type="InterPro" id="IPR016169">
    <property type="entry name" value="FAD-bd_PCMH_sub2"/>
</dbReference>
<evidence type="ECO:0000256" key="3">
    <source>
        <dbReference type="ARBA" id="ARBA00022630"/>
    </source>
</evidence>
<evidence type="ECO:0000256" key="5">
    <source>
        <dbReference type="ARBA" id="ARBA00023002"/>
    </source>
</evidence>
<dbReference type="GO" id="GO:0016491">
    <property type="term" value="F:oxidoreductase activity"/>
    <property type="evidence" value="ECO:0007669"/>
    <property type="project" value="UniProtKB-KW"/>
</dbReference>
<dbReference type="AlphaFoldDB" id="A0A0P7BJ72"/>
<proteinExistence type="inferred from homology"/>
<sequence>MATVPGSILSQNTNKEQYESSRKRYFNAADTARFPAEIHMVHNNQDITEALRRAHQLKLSVGVRSGGHLCSKPSLVDGGILIDTTHLNRNVDYDPDTHNVSFGPAVTVFEAWQRLDALGRFFPFGHAPTVGLGGFCLAGGQGLFMRGWGATVTEWILRMEIVMPDGRVVVASRSENPDLFWAARGSGQAFFGVVTRIWSRTIPKKQLFGRSFLFEVGDKFDELLSFAFDRNRATPKLFTETALCTFHPEKFEPSATEQIPEASKLLLGINASAYAENLAEASTMLSSWDDVPDQLKSCLIEIKPVESTSWEAYFKMQEDWNPENEHQKWGISSILSDPSVPRAKLIQAIKPALCRLPTPSSFGCLYMCDTTSPNEEDAVFSIPQEYYISTFRGWKDPSVQPRVEEMMRNSYKKAESVACGMYVADFDATSQSTHSPTIKVWTDSARDRFLAIRQKWDPEGLFPAYKALTRDAGDGELVQALA</sequence>
<evidence type="ECO:0000256" key="1">
    <source>
        <dbReference type="ARBA" id="ARBA00001974"/>
    </source>
</evidence>
<evidence type="ECO:0000256" key="2">
    <source>
        <dbReference type="ARBA" id="ARBA00005466"/>
    </source>
</evidence>
<dbReference type="Proteomes" id="UP000050424">
    <property type="component" value="Unassembled WGS sequence"/>
</dbReference>
<evidence type="ECO:0000256" key="4">
    <source>
        <dbReference type="ARBA" id="ARBA00022827"/>
    </source>
</evidence>
<dbReference type="GO" id="GO:0071949">
    <property type="term" value="F:FAD binding"/>
    <property type="evidence" value="ECO:0007669"/>
    <property type="project" value="InterPro"/>
</dbReference>
<gene>
    <name evidence="7" type="ORF">AK830_g6427</name>
</gene>
<dbReference type="InterPro" id="IPR050416">
    <property type="entry name" value="FAD-linked_Oxidoreductase"/>
</dbReference>
<dbReference type="EMBL" id="LKCW01000090">
    <property type="protein sequence ID" value="KPM40129.1"/>
    <property type="molecule type" value="Genomic_DNA"/>
</dbReference>
<dbReference type="InterPro" id="IPR016167">
    <property type="entry name" value="FAD-bd_PCMH_sub1"/>
</dbReference>
<dbReference type="InterPro" id="IPR006094">
    <property type="entry name" value="Oxid_FAD_bind_N"/>
</dbReference>
<dbReference type="Gene3D" id="3.40.462.20">
    <property type="match status" value="1"/>
</dbReference>
<protein>
    <recommendedName>
        <fullName evidence="6">FAD-binding PCMH-type domain-containing protein</fullName>
    </recommendedName>
</protein>
<comment type="similarity">
    <text evidence="2">Belongs to the oxygen-dependent FAD-linked oxidoreductase family.</text>
</comment>
<dbReference type="PANTHER" id="PTHR42973">
    <property type="entry name" value="BINDING OXIDOREDUCTASE, PUTATIVE (AFU_ORTHOLOGUE AFUA_1G17690)-RELATED"/>
    <property type="match status" value="1"/>
</dbReference>
<dbReference type="Gene3D" id="3.30.465.10">
    <property type="match status" value="1"/>
</dbReference>
<dbReference type="SUPFAM" id="SSF56176">
    <property type="entry name" value="FAD-binding/transporter-associated domain-like"/>
    <property type="match status" value="1"/>
</dbReference>
<comment type="caution">
    <text evidence="7">The sequence shown here is derived from an EMBL/GenBank/DDBJ whole genome shotgun (WGS) entry which is preliminary data.</text>
</comment>
<dbReference type="InterPro" id="IPR016166">
    <property type="entry name" value="FAD-bd_PCMH"/>
</dbReference>
<accession>A0A0P7BJ72</accession>
<dbReference type="InterPro" id="IPR006093">
    <property type="entry name" value="Oxy_OxRdtase_FAD_BS"/>
</dbReference>
<reference evidence="7 8" key="1">
    <citation type="submission" date="2015-09" db="EMBL/GenBank/DDBJ databases">
        <title>Draft genome of a European isolate of the apple canker pathogen Neonectria ditissima.</title>
        <authorList>
            <person name="Gomez-Cortecero A."/>
            <person name="Harrison R.J."/>
            <person name="Armitage A.D."/>
        </authorList>
    </citation>
    <scope>NUCLEOTIDE SEQUENCE [LARGE SCALE GENOMIC DNA]</scope>
    <source>
        <strain evidence="7 8">R09/05</strain>
    </source>
</reference>
<keyword evidence="8" id="KW-1185">Reference proteome</keyword>
<evidence type="ECO:0000259" key="6">
    <source>
        <dbReference type="PROSITE" id="PS51387"/>
    </source>
</evidence>
<keyword evidence="5" id="KW-0560">Oxidoreductase</keyword>
<comment type="cofactor">
    <cofactor evidence="1">
        <name>FAD</name>
        <dbReference type="ChEBI" id="CHEBI:57692"/>
    </cofactor>
</comment>
<dbReference type="OrthoDB" id="415825at2759"/>
<feature type="domain" description="FAD-binding PCMH-type" evidence="6">
    <location>
        <begin position="31"/>
        <end position="204"/>
    </location>
</feature>
<dbReference type="InterPro" id="IPR036318">
    <property type="entry name" value="FAD-bd_PCMH-like_sf"/>
</dbReference>
<evidence type="ECO:0000313" key="8">
    <source>
        <dbReference type="Proteomes" id="UP000050424"/>
    </source>
</evidence>